<dbReference type="EMBL" id="JACHNU010000002">
    <property type="protein sequence ID" value="MBB4662223.1"/>
    <property type="molecule type" value="Genomic_DNA"/>
</dbReference>
<keyword evidence="1" id="KW-0805">Transcription regulation</keyword>
<sequence>MEDARPDRLRALLDAVLDAVGRPAGGAAVAGRAHFSRFHFDRLVAAGAGEPPATLRRRVLLERAAWQLLQGATVTDAGIDAGYGSTEAFSRAFARLHGIAPSRFASARGDFRVAAPNGIHFHPPAGLVAHARDRNRDSTRDHDLGSAADRGSTRHHHLGDDHERHHHLGDDHERGRCDDRHRGPDRAGGVHGSPTRGAPDGLTDRMLEHDRWLTGRLIERAALLTDDQLDRELRPGHVVLSFDGPEPSARAMLDRLVWTKEVWTAAIGGTALPPAGDRTIAALRTRFAAAGDAFVALARRIAERGQWDDLFVDALCDPPQSFTFGGAVAHVLTFSAHRREVLAGVLAELDGREREPGCPLEWERARVAPAPRAAAELRGTT</sequence>
<feature type="compositionally biased region" description="Basic and acidic residues" evidence="4">
    <location>
        <begin position="132"/>
        <end position="144"/>
    </location>
</feature>
<organism evidence="6 7">
    <name type="scientific">Conexibacter arvalis</name>
    <dbReference type="NCBI Taxonomy" id="912552"/>
    <lineage>
        <taxon>Bacteria</taxon>
        <taxon>Bacillati</taxon>
        <taxon>Actinomycetota</taxon>
        <taxon>Thermoleophilia</taxon>
        <taxon>Solirubrobacterales</taxon>
        <taxon>Conexibacteraceae</taxon>
        <taxon>Conexibacter</taxon>
    </lineage>
</organism>
<dbReference type="Gene3D" id="1.10.10.60">
    <property type="entry name" value="Homeodomain-like"/>
    <property type="match status" value="1"/>
</dbReference>
<dbReference type="GO" id="GO:0003700">
    <property type="term" value="F:DNA-binding transcription factor activity"/>
    <property type="evidence" value="ECO:0007669"/>
    <property type="project" value="InterPro"/>
</dbReference>
<dbReference type="InterPro" id="IPR050204">
    <property type="entry name" value="AraC_XylS_family_regulators"/>
</dbReference>
<feature type="region of interest" description="Disordered" evidence="4">
    <location>
        <begin position="132"/>
        <end position="203"/>
    </location>
</feature>
<evidence type="ECO:0000256" key="3">
    <source>
        <dbReference type="ARBA" id="ARBA00023163"/>
    </source>
</evidence>
<evidence type="ECO:0000256" key="1">
    <source>
        <dbReference type="ARBA" id="ARBA00023015"/>
    </source>
</evidence>
<evidence type="ECO:0000313" key="7">
    <source>
        <dbReference type="Proteomes" id="UP000585272"/>
    </source>
</evidence>
<protein>
    <submittedName>
        <fullName evidence="6">AraC-like DNA-binding protein</fullName>
    </submittedName>
</protein>
<keyword evidence="7" id="KW-1185">Reference proteome</keyword>
<comment type="caution">
    <text evidence="6">The sequence shown here is derived from an EMBL/GenBank/DDBJ whole genome shotgun (WGS) entry which is preliminary data.</text>
</comment>
<dbReference type="GO" id="GO:0043565">
    <property type="term" value="F:sequence-specific DNA binding"/>
    <property type="evidence" value="ECO:0007669"/>
    <property type="project" value="InterPro"/>
</dbReference>
<accession>A0A840IDB9</accession>
<gene>
    <name evidence="6" type="ORF">BDZ31_001809</name>
</gene>
<dbReference type="PANTHER" id="PTHR46796">
    <property type="entry name" value="HTH-TYPE TRANSCRIPTIONAL ACTIVATOR RHAS-RELATED"/>
    <property type="match status" value="1"/>
</dbReference>
<name>A0A840IDB9_9ACTN</name>
<evidence type="ECO:0000259" key="5">
    <source>
        <dbReference type="PROSITE" id="PS01124"/>
    </source>
</evidence>
<dbReference type="AlphaFoldDB" id="A0A840IDB9"/>
<reference evidence="6 7" key="1">
    <citation type="submission" date="2020-08" db="EMBL/GenBank/DDBJ databases">
        <title>Genomic Encyclopedia of Archaeal and Bacterial Type Strains, Phase II (KMG-II): from individual species to whole genera.</title>
        <authorList>
            <person name="Goeker M."/>
        </authorList>
    </citation>
    <scope>NUCLEOTIDE SEQUENCE [LARGE SCALE GENOMIC DNA]</scope>
    <source>
        <strain evidence="6 7">DSM 23288</strain>
    </source>
</reference>
<keyword evidence="2 6" id="KW-0238">DNA-binding</keyword>
<proteinExistence type="predicted"/>
<dbReference type="RefSeq" id="WP_183341260.1">
    <property type="nucleotide sequence ID" value="NZ_JACHNU010000002.1"/>
</dbReference>
<dbReference type="InterPro" id="IPR018060">
    <property type="entry name" value="HTH_AraC"/>
</dbReference>
<keyword evidence="3" id="KW-0804">Transcription</keyword>
<evidence type="ECO:0000313" key="6">
    <source>
        <dbReference type="EMBL" id="MBB4662223.1"/>
    </source>
</evidence>
<dbReference type="PROSITE" id="PS01124">
    <property type="entry name" value="HTH_ARAC_FAMILY_2"/>
    <property type="match status" value="1"/>
</dbReference>
<evidence type="ECO:0000256" key="2">
    <source>
        <dbReference type="ARBA" id="ARBA00023125"/>
    </source>
</evidence>
<feature type="compositionally biased region" description="Basic and acidic residues" evidence="4">
    <location>
        <begin position="158"/>
        <end position="185"/>
    </location>
</feature>
<dbReference type="Pfam" id="PF12833">
    <property type="entry name" value="HTH_18"/>
    <property type="match status" value="1"/>
</dbReference>
<dbReference type="Proteomes" id="UP000585272">
    <property type="component" value="Unassembled WGS sequence"/>
</dbReference>
<dbReference type="InterPro" id="IPR009057">
    <property type="entry name" value="Homeodomain-like_sf"/>
</dbReference>
<feature type="domain" description="HTH araC/xylS-type" evidence="5">
    <location>
        <begin position="10"/>
        <end position="107"/>
    </location>
</feature>
<dbReference type="SUPFAM" id="SSF46689">
    <property type="entry name" value="Homeodomain-like"/>
    <property type="match status" value="1"/>
</dbReference>
<dbReference type="SMART" id="SM00342">
    <property type="entry name" value="HTH_ARAC"/>
    <property type="match status" value="1"/>
</dbReference>
<evidence type="ECO:0000256" key="4">
    <source>
        <dbReference type="SAM" id="MobiDB-lite"/>
    </source>
</evidence>